<accession>A0A834XPH1</accession>
<evidence type="ECO:0000313" key="10">
    <source>
        <dbReference type="EMBL" id="KAF7990960.1"/>
    </source>
</evidence>
<dbReference type="InterPro" id="IPR036770">
    <property type="entry name" value="Ankyrin_rpt-contain_sf"/>
</dbReference>
<dbReference type="Pfam" id="PF12796">
    <property type="entry name" value="Ank_2"/>
    <property type="match status" value="1"/>
</dbReference>
<dbReference type="Gene3D" id="1.25.40.20">
    <property type="entry name" value="Ankyrin repeat-containing domain"/>
    <property type="match status" value="2"/>
</dbReference>
<dbReference type="GO" id="GO:1902495">
    <property type="term" value="C:transmembrane transporter complex"/>
    <property type="evidence" value="ECO:0007669"/>
    <property type="project" value="TreeGrafter"/>
</dbReference>
<dbReference type="AlphaFoldDB" id="A0A834XPH1"/>
<feature type="transmembrane region" description="Helical" evidence="9">
    <location>
        <begin position="731"/>
        <end position="753"/>
    </location>
</feature>
<dbReference type="OrthoDB" id="2157354at2759"/>
<keyword evidence="5" id="KW-0406">Ion transport</keyword>
<dbReference type="Pfam" id="PF00023">
    <property type="entry name" value="Ank"/>
    <property type="match status" value="1"/>
</dbReference>
<dbReference type="InterPro" id="IPR002110">
    <property type="entry name" value="Ankyrin_rpt"/>
</dbReference>
<feature type="repeat" description="ANK" evidence="7">
    <location>
        <begin position="132"/>
        <end position="164"/>
    </location>
</feature>
<keyword evidence="9" id="KW-0812">Transmembrane</keyword>
<keyword evidence="11" id="KW-1185">Reference proteome</keyword>
<feature type="transmembrane region" description="Helical" evidence="9">
    <location>
        <begin position="794"/>
        <end position="815"/>
    </location>
</feature>
<dbReference type="GO" id="GO:0034220">
    <property type="term" value="P:monoatomic ion transmembrane transport"/>
    <property type="evidence" value="ECO:0007669"/>
    <property type="project" value="UniProtKB-KW"/>
</dbReference>
<evidence type="ECO:0000256" key="1">
    <source>
        <dbReference type="ARBA" id="ARBA00022448"/>
    </source>
</evidence>
<evidence type="ECO:0000256" key="6">
    <source>
        <dbReference type="ARBA" id="ARBA00023303"/>
    </source>
</evidence>
<dbReference type="SUPFAM" id="SSF48403">
    <property type="entry name" value="Ankyrin repeat"/>
    <property type="match status" value="1"/>
</dbReference>
<dbReference type="PROSITE" id="PS50088">
    <property type="entry name" value="ANK_REPEAT"/>
    <property type="match status" value="3"/>
</dbReference>
<feature type="transmembrane region" description="Helical" evidence="9">
    <location>
        <begin position="631"/>
        <end position="655"/>
    </location>
</feature>
<feature type="transmembrane region" description="Helical" evidence="9">
    <location>
        <begin position="675"/>
        <end position="702"/>
    </location>
</feature>
<evidence type="ECO:0000256" key="2">
    <source>
        <dbReference type="ARBA" id="ARBA00022606"/>
    </source>
</evidence>
<keyword evidence="8" id="KW-0175">Coiled coil</keyword>
<keyword evidence="9" id="KW-0472">Membrane</keyword>
<dbReference type="GO" id="GO:0022857">
    <property type="term" value="F:transmembrane transporter activity"/>
    <property type="evidence" value="ECO:0007669"/>
    <property type="project" value="TreeGrafter"/>
</dbReference>
<dbReference type="PANTHER" id="PTHR47143:SF4">
    <property type="entry name" value="TRANSIENT RECEPTOR POTENTIAL CATION CHANNEL PROTEIN PAINLESS"/>
    <property type="match status" value="1"/>
</dbReference>
<comment type="caution">
    <text evidence="10">The sequence shown here is derived from an EMBL/GenBank/DDBJ whole genome shotgun (WGS) entry which is preliminary data.</text>
</comment>
<dbReference type="Proteomes" id="UP000639338">
    <property type="component" value="Unassembled WGS sequence"/>
</dbReference>
<feature type="repeat" description="ANK" evidence="7">
    <location>
        <begin position="460"/>
        <end position="492"/>
    </location>
</feature>
<dbReference type="PROSITE" id="PS50297">
    <property type="entry name" value="ANK_REP_REGION"/>
    <property type="match status" value="3"/>
</dbReference>
<proteinExistence type="predicted"/>
<gene>
    <name evidence="10" type="ORF">HCN44_000765</name>
</gene>
<reference evidence="10 11" key="1">
    <citation type="submission" date="2020-08" db="EMBL/GenBank/DDBJ databases">
        <title>Aphidius gifuensis genome sequencing and assembly.</title>
        <authorList>
            <person name="Du Z."/>
        </authorList>
    </citation>
    <scope>NUCLEOTIDE SEQUENCE [LARGE SCALE GENOMIC DNA]</scope>
    <source>
        <strain evidence="10">YNYX2018</strain>
        <tissue evidence="10">Adults</tissue>
    </source>
</reference>
<feature type="coiled-coil region" evidence="8">
    <location>
        <begin position="989"/>
        <end position="1016"/>
    </location>
</feature>
<keyword evidence="3" id="KW-0677">Repeat</keyword>
<evidence type="ECO:0000256" key="9">
    <source>
        <dbReference type="SAM" id="Phobius"/>
    </source>
</evidence>
<evidence type="ECO:0000256" key="8">
    <source>
        <dbReference type="SAM" id="Coils"/>
    </source>
</evidence>
<dbReference type="SMART" id="SM00248">
    <property type="entry name" value="ANK"/>
    <property type="match status" value="5"/>
</dbReference>
<dbReference type="PANTHER" id="PTHR47143">
    <property type="entry name" value="TRANSIENT RECEPTOR POTENTIAL CATION CHANNEL PROTEIN PAINLESS"/>
    <property type="match status" value="1"/>
</dbReference>
<protein>
    <recommendedName>
        <fullName evidence="12">Transient receptor potential cation channel protein painless</fullName>
    </recommendedName>
</protein>
<evidence type="ECO:0008006" key="12">
    <source>
        <dbReference type="Google" id="ProtNLM"/>
    </source>
</evidence>
<keyword evidence="4 7" id="KW-0040">ANK repeat</keyword>
<evidence type="ECO:0000256" key="7">
    <source>
        <dbReference type="PROSITE-ProRule" id="PRU00023"/>
    </source>
</evidence>
<organism evidence="10 11">
    <name type="scientific">Aphidius gifuensis</name>
    <name type="common">Parasitoid wasp</name>
    <dbReference type="NCBI Taxonomy" id="684658"/>
    <lineage>
        <taxon>Eukaryota</taxon>
        <taxon>Metazoa</taxon>
        <taxon>Ecdysozoa</taxon>
        <taxon>Arthropoda</taxon>
        <taxon>Hexapoda</taxon>
        <taxon>Insecta</taxon>
        <taxon>Pterygota</taxon>
        <taxon>Neoptera</taxon>
        <taxon>Endopterygota</taxon>
        <taxon>Hymenoptera</taxon>
        <taxon>Apocrita</taxon>
        <taxon>Ichneumonoidea</taxon>
        <taxon>Braconidae</taxon>
        <taxon>Aphidiinae</taxon>
        <taxon>Aphidius</taxon>
    </lineage>
</organism>
<evidence type="ECO:0000256" key="3">
    <source>
        <dbReference type="ARBA" id="ARBA00022737"/>
    </source>
</evidence>
<keyword evidence="9" id="KW-1133">Transmembrane helix</keyword>
<feature type="repeat" description="ANK" evidence="7">
    <location>
        <begin position="165"/>
        <end position="187"/>
    </location>
</feature>
<sequence>MKLNKELLLPKPAHHEEIKKIAIKLLTTFEEYMNYEEFENQLIKYQEKKILHKIFNYIYTDRNNNLLEIFCINDKSDYVDLLLKYGADPNKINDHYKLAPIHFSVEKKHHNVIINLLKYSNVNINLMTSDKSRRTSLHIAVEKNDYQSVEILLSHSADPNIPDIYGSTPLHYAAERFDKEMVNLIMRGTKMFIDIDRYSSIQKINTRQLMKTTFPDIPLLPIQNYKNNYYVLRYYLHEGYENEFIDNLESLELKDIDELIKECSVNDKLSKFIPVLINKRILLPVNSPRSIDLHELSGVKIGSNFQHGHDGSTLVWNSPSLSLGSSRSRGNKSMSSLFGSRSIHSDAFSEAENDQEHELVNIDKLPSTQVPFYKTSEQANNSEQFESTIRQARQIAMKNTCPEVLKELFKSNVQGPENLMLCAENQDDSSIDPAALKAKLKCLKITLSQPNVNVRLQDEYGNTALHYANIIGDEELILNLLKKGSYLGHKNYNNVASVDHISEKILSKYFDSCLEIKPSKIVEENQLIFRYNSLNPHSCFYPENCFYLSEIESINAISKNSRLRHLLNHPLIESFLFMKWNQLKLIFFINCIFYIIFYLFLNLFIVTNTWLDYNKIQSNNTMTFEQENELFIIFFYGKSSVLRILTLLLIIILILREIFQFFLSPINYLKSFDNLLEFLLIITSIIAIFGGGIEVNIIAVLISSWNLTLLIGQSPKMSAGFEIFKTVANTFIKFSILFVPLFIGFGISFFILFGNIDKKNINLFDFIFKTFIMFTGEYNSNDLPFDLHPKASRIVFSIFVFLMAIILFNLLNGLAVSDTNSILGKAKLVNLTSRTKRLLCVDEIFRINPFGLCCETCKEYPLHRKWKLPSIFTNRLFLYPEYLAIKPYKNNIIVDWKKSGNEQCLPITHMDQEIVDRAIEIVSSNSERGLEELASDIDELKINISKIADDANKRDNFHRQGNDKILNLIDNTNNHLSNTHKDIVSKIDEIAKERRIEKLEETIEIMKNQMATLIESNNRMEYLIETYKKELV</sequence>
<keyword evidence="1" id="KW-0813">Transport</keyword>
<dbReference type="EMBL" id="JACMRX010000004">
    <property type="protein sequence ID" value="KAF7990960.1"/>
    <property type="molecule type" value="Genomic_DNA"/>
</dbReference>
<keyword evidence="6" id="KW-0407">Ion channel</keyword>
<feature type="transmembrane region" description="Helical" evidence="9">
    <location>
        <begin position="585"/>
        <end position="611"/>
    </location>
</feature>
<name>A0A834XPH1_APHGI</name>
<keyword evidence="2" id="KW-0716">Sensory transduction</keyword>
<evidence type="ECO:0000313" key="11">
    <source>
        <dbReference type="Proteomes" id="UP000639338"/>
    </source>
</evidence>
<evidence type="ECO:0000256" key="4">
    <source>
        <dbReference type="ARBA" id="ARBA00023043"/>
    </source>
</evidence>
<dbReference type="InterPro" id="IPR052076">
    <property type="entry name" value="TRP_cation_channel"/>
</dbReference>
<evidence type="ECO:0000256" key="5">
    <source>
        <dbReference type="ARBA" id="ARBA00023065"/>
    </source>
</evidence>